<dbReference type="AlphaFoldDB" id="A0A9X3DFL9"/>
<organism evidence="1 2">
    <name type="scientific">Pedobacter agri</name>
    <dbReference type="NCBI Taxonomy" id="454586"/>
    <lineage>
        <taxon>Bacteria</taxon>
        <taxon>Pseudomonadati</taxon>
        <taxon>Bacteroidota</taxon>
        <taxon>Sphingobacteriia</taxon>
        <taxon>Sphingobacteriales</taxon>
        <taxon>Sphingobacteriaceae</taxon>
        <taxon>Pedobacter</taxon>
    </lineage>
</organism>
<sequence>MKIQSYYQQEAQNQIIAERELALMMDRHQEQIDEARYWSRVYASEAEQDRDFSWDIN</sequence>
<accession>A0A9X3DFL9</accession>
<dbReference type="Proteomes" id="UP001142592">
    <property type="component" value="Unassembled WGS sequence"/>
</dbReference>
<gene>
    <name evidence="1" type="ORF">OQZ29_17660</name>
</gene>
<keyword evidence="2" id="KW-1185">Reference proteome</keyword>
<name>A0A9X3DFL9_9SPHI</name>
<reference evidence="1" key="1">
    <citation type="submission" date="2022-11" db="EMBL/GenBank/DDBJ databases">
        <authorList>
            <person name="Graham C."/>
            <person name="Newman J.D."/>
        </authorList>
    </citation>
    <scope>NUCLEOTIDE SEQUENCE</scope>
    <source>
        <strain evidence="1">DSM 19486</strain>
    </source>
</reference>
<evidence type="ECO:0000313" key="2">
    <source>
        <dbReference type="Proteomes" id="UP001142592"/>
    </source>
</evidence>
<dbReference type="RefSeq" id="WP_157258988.1">
    <property type="nucleotide sequence ID" value="NZ_JAPJUH010000005.1"/>
</dbReference>
<comment type="caution">
    <text evidence="1">The sequence shown here is derived from an EMBL/GenBank/DDBJ whole genome shotgun (WGS) entry which is preliminary data.</text>
</comment>
<evidence type="ECO:0000313" key="1">
    <source>
        <dbReference type="EMBL" id="MCX3266589.1"/>
    </source>
</evidence>
<dbReference type="EMBL" id="JAPJUH010000005">
    <property type="protein sequence ID" value="MCX3266589.1"/>
    <property type="molecule type" value="Genomic_DNA"/>
</dbReference>
<protein>
    <submittedName>
        <fullName evidence="1">Uncharacterized protein</fullName>
    </submittedName>
</protein>
<proteinExistence type="predicted"/>